<protein>
    <recommendedName>
        <fullName evidence="3">Transposase</fullName>
    </recommendedName>
</protein>
<evidence type="ECO:0000313" key="1">
    <source>
        <dbReference type="EMBL" id="PAB24906.1"/>
    </source>
</evidence>
<dbReference type="RefSeq" id="WP_031599121.1">
    <property type="nucleotide sequence ID" value="NZ_NIAY01000197.1"/>
</dbReference>
<evidence type="ECO:0000313" key="2">
    <source>
        <dbReference type="Proteomes" id="UP000216306"/>
    </source>
</evidence>
<gene>
    <name evidence="1" type="ORF">CC205_27080</name>
</gene>
<reference evidence="1 2" key="1">
    <citation type="submission" date="2017-05" db="EMBL/GenBank/DDBJ databases">
        <title>Comparative genomic of Pseudomonas savastanoi pathovars.</title>
        <authorList>
            <person name="Pintado A."/>
            <person name="Moreno-Perez A."/>
            <person name="Caballo-Ponce E."/>
            <person name="Murillo J."/>
            <person name="Bardaji L."/>
            <person name="Cerboneschi M."/>
            <person name="Rodriguez-Palenzuela P."/>
            <person name="Ramos C."/>
            <person name="Tegli S."/>
        </authorList>
    </citation>
    <scope>NUCLEOTIDE SEQUENCE [LARGE SCALE GENOMIC DNA]</scope>
    <source>
        <strain evidence="1 2">ESC 23</strain>
    </source>
</reference>
<dbReference type="Proteomes" id="UP000216306">
    <property type="component" value="Unassembled WGS sequence"/>
</dbReference>
<accession>A0AB73QBR1</accession>
<proteinExistence type="predicted"/>
<dbReference type="InterPro" id="IPR008713">
    <property type="entry name" value="Phage_lambda_NinG"/>
</dbReference>
<dbReference type="Pfam" id="PF05766">
    <property type="entry name" value="NinG"/>
    <property type="match status" value="1"/>
</dbReference>
<sequence length="71" mass="8187">MLAIVPANRDTARNAIADLEPRDLKIFKQKLKSGADFIRDAQTGFNAVIRERYMNLPCICCEPYRHRLHAE</sequence>
<dbReference type="AlphaFoldDB" id="A0AB73QBR1"/>
<organism evidence="1 2">
    <name type="scientific">Pseudomonas savastanoi pv. nerii</name>
    <dbReference type="NCBI Taxonomy" id="360921"/>
    <lineage>
        <taxon>Bacteria</taxon>
        <taxon>Pseudomonadati</taxon>
        <taxon>Pseudomonadota</taxon>
        <taxon>Gammaproteobacteria</taxon>
        <taxon>Pseudomonadales</taxon>
        <taxon>Pseudomonadaceae</taxon>
        <taxon>Pseudomonas</taxon>
    </lineage>
</organism>
<evidence type="ECO:0008006" key="3">
    <source>
        <dbReference type="Google" id="ProtNLM"/>
    </source>
</evidence>
<dbReference type="EMBL" id="NIAY01000197">
    <property type="protein sequence ID" value="PAB24906.1"/>
    <property type="molecule type" value="Genomic_DNA"/>
</dbReference>
<comment type="caution">
    <text evidence="1">The sequence shown here is derived from an EMBL/GenBank/DDBJ whole genome shotgun (WGS) entry which is preliminary data.</text>
</comment>
<name>A0AB73QBR1_PSESS</name>